<proteinExistence type="predicted"/>
<dbReference type="EMBL" id="MTPX02000041">
    <property type="protein sequence ID" value="PHP52780.1"/>
    <property type="molecule type" value="Genomic_DNA"/>
</dbReference>
<reference evidence="3 4" key="1">
    <citation type="submission" date="2017-10" db="EMBL/GenBank/DDBJ databases">
        <title>Draft genome sequence of cellulolytic Actinomyces sp CtC72 isolated from cattle rumen fluid.</title>
        <authorList>
            <person name="Joshi A.J."/>
            <person name="Vasudevan G."/>
            <person name="Lanjekar V.B."/>
            <person name="Hivarkar S."/>
            <person name="Engineer A."/>
            <person name="Pore S.D."/>
            <person name="Dhakephalkar P.K."/>
            <person name="Dagar S."/>
        </authorList>
    </citation>
    <scope>NUCLEOTIDE SEQUENCE [LARGE SCALE GENOMIC DNA]</scope>
    <source>
        <strain evidence="4">CtC72</strain>
    </source>
</reference>
<evidence type="ECO:0000256" key="1">
    <source>
        <dbReference type="SAM" id="MobiDB-lite"/>
    </source>
</evidence>
<protein>
    <submittedName>
        <fullName evidence="3">Uncharacterized protein</fullName>
    </submittedName>
</protein>
<name>A0ABX4MBC1_9ACTO</name>
<feature type="region of interest" description="Disordered" evidence="1">
    <location>
        <begin position="89"/>
        <end position="136"/>
    </location>
</feature>
<evidence type="ECO:0000313" key="4">
    <source>
        <dbReference type="Proteomes" id="UP000194577"/>
    </source>
</evidence>
<sequence length="136" mass="15047">MALLAWAYYAHLIRALPRDHRLRAATLLVLLLTVIPAFVVAGLFGRLWLRQSGAIGMDYPALFPLTVTAAGIALMVAADVPLRLLRRRRPADHQPSGAACAPRRRRWPPRFSPLPSQPRCSCSRGFPSRIAPDPYG</sequence>
<dbReference type="Proteomes" id="UP000194577">
    <property type="component" value="Unassembled WGS sequence"/>
</dbReference>
<feature type="transmembrane region" description="Helical" evidence="2">
    <location>
        <begin position="24"/>
        <end position="49"/>
    </location>
</feature>
<keyword evidence="2" id="KW-0472">Membrane</keyword>
<keyword evidence="2" id="KW-1133">Transmembrane helix</keyword>
<accession>A0ABX4MBC1</accession>
<feature type="transmembrane region" description="Helical" evidence="2">
    <location>
        <begin position="61"/>
        <end position="80"/>
    </location>
</feature>
<evidence type="ECO:0000313" key="3">
    <source>
        <dbReference type="EMBL" id="PHP52780.1"/>
    </source>
</evidence>
<dbReference type="RefSeq" id="WP_086614015.1">
    <property type="nucleotide sequence ID" value="NZ_MTPX02000041.1"/>
</dbReference>
<evidence type="ECO:0000256" key="2">
    <source>
        <dbReference type="SAM" id="Phobius"/>
    </source>
</evidence>
<comment type="caution">
    <text evidence="3">The sequence shown here is derived from an EMBL/GenBank/DDBJ whole genome shotgun (WGS) entry which is preliminary data.</text>
</comment>
<gene>
    <name evidence="3" type="ORF">BW737_008030</name>
</gene>
<keyword evidence="2" id="KW-0812">Transmembrane</keyword>
<keyword evidence="4" id="KW-1185">Reference proteome</keyword>
<organism evidence="3 4">
    <name type="scientific">Actinomyces ruminis</name>
    <dbReference type="NCBI Taxonomy" id="1937003"/>
    <lineage>
        <taxon>Bacteria</taxon>
        <taxon>Bacillati</taxon>
        <taxon>Actinomycetota</taxon>
        <taxon>Actinomycetes</taxon>
        <taxon>Actinomycetales</taxon>
        <taxon>Actinomycetaceae</taxon>
        <taxon>Actinomyces</taxon>
    </lineage>
</organism>